<evidence type="ECO:0000256" key="2">
    <source>
        <dbReference type="ARBA" id="ARBA00022692"/>
    </source>
</evidence>
<evidence type="ECO:0000256" key="6">
    <source>
        <dbReference type="ARBA" id="ARBA00023180"/>
    </source>
</evidence>
<keyword evidence="7" id="KW-0175">Coiled coil</keyword>
<dbReference type="KEGG" id="agb:108916015"/>
<reference evidence="12" key="1">
    <citation type="submission" date="2013-07" db="EMBL/GenBank/DDBJ databases">
        <title>Midgut Transcriptome Profiling of Anoplphora glabripennis, a Lignocellulose Degrading, Wood-Boring Cerambycid.</title>
        <authorList>
            <person name="Scully E.D."/>
            <person name="Hoover K."/>
            <person name="Carlson J.E."/>
            <person name="Tien M."/>
            <person name="Geib S.M."/>
        </authorList>
    </citation>
    <scope>NUCLEOTIDE SEQUENCE</scope>
</reference>
<evidence type="ECO:0000313" key="12">
    <source>
        <dbReference type="EMBL" id="JAB64189.1"/>
    </source>
</evidence>
<evidence type="ECO:0000256" key="5">
    <source>
        <dbReference type="ARBA" id="ARBA00023136"/>
    </source>
</evidence>
<feature type="domain" description="PSI" evidence="11">
    <location>
        <begin position="399"/>
        <end position="444"/>
    </location>
</feature>
<evidence type="ECO:0000256" key="4">
    <source>
        <dbReference type="ARBA" id="ARBA00022989"/>
    </source>
</evidence>
<gene>
    <name evidence="12" type="primary">PXDC2</name>
</gene>
<evidence type="ECO:0000256" key="10">
    <source>
        <dbReference type="SAM" id="SignalP"/>
    </source>
</evidence>
<dbReference type="InterPro" id="IPR002165">
    <property type="entry name" value="Plexin_repeat"/>
</dbReference>
<keyword evidence="3 10" id="KW-0732">Signal</keyword>
<dbReference type="PANTHER" id="PTHR13055">
    <property type="entry name" value="TUMOR ENDOTHELIAL MARKER 7 RELATED"/>
    <property type="match status" value="1"/>
</dbReference>
<feature type="compositionally biased region" description="Acidic residues" evidence="8">
    <location>
        <begin position="157"/>
        <end position="171"/>
    </location>
</feature>
<keyword evidence="4 9" id="KW-1133">Transmembrane helix</keyword>
<evidence type="ECO:0000256" key="7">
    <source>
        <dbReference type="SAM" id="Coils"/>
    </source>
</evidence>
<evidence type="ECO:0000256" key="9">
    <source>
        <dbReference type="SAM" id="Phobius"/>
    </source>
</evidence>
<dbReference type="GO" id="GO:0016020">
    <property type="term" value="C:membrane"/>
    <property type="evidence" value="ECO:0007669"/>
    <property type="project" value="UniProtKB-SubCell"/>
</dbReference>
<dbReference type="AlphaFoldDB" id="V5GJC2"/>
<dbReference type="SMART" id="SM00423">
    <property type="entry name" value="PSI"/>
    <property type="match status" value="1"/>
</dbReference>
<accession>V5GJC2</accession>
<name>V5GJC2_ANOGL</name>
<protein>
    <submittedName>
        <fullName evidence="12">Plexin domain-containing protein 2</fullName>
    </submittedName>
</protein>
<feature type="transmembrane region" description="Helical" evidence="9">
    <location>
        <begin position="495"/>
        <end position="519"/>
    </location>
</feature>
<sequence length="554" mass="63869">MACCSLCLYLLIIFFRISLVLPFNDIHFYKTDSYRNSEHHIELKSLENENEHVLQKREISELEINPTSLNVTAVQNGTTEEPSIPPPKKKSGKVQKIFYPPSSVEPAVTISSVNESVTNISDQKNITVPIFLNHTTYLTKSNESELANSDSKLSGTEENDQDDQYFDPDTNEDYDKLAAKHNISQVKTDSHIYYNSSLQNDPKVGQHYWVDMTNRSDVKINELLSKSHRRAATVKLSFEFPFYGHLIKNVTIATGGFLYTGDYVHSWLAATQYIAPLMANFDTSLSNNSFIKYVDNGTAFTVEWEKVTLQEKPSDEEFTFQVTLHKNGDIIFVYKNVPLYIKNIQDVNHPVKVGLSDAYIMDRTVFFVRRKTIYEYHRVDFKKEDIRNWTVIYLTLLPTCLDSTDCTTCLSRRITFPCMWCPSLNKCSTGIDRNRQDWLAQDCNRKRIENETMCSYINNTDNVDHNYISLDPLDHSSTASRIYATTMNKQEQVGISGILAIIFLLTMVAGLAFWIFYAYRNPHTTSGQILIKYRPSQWRWRRGEARYTAATIHM</sequence>
<keyword evidence="2 9" id="KW-0812">Transmembrane</keyword>
<feature type="chain" id="PRO_5004733933" evidence="10">
    <location>
        <begin position="23"/>
        <end position="554"/>
    </location>
</feature>
<evidence type="ECO:0000256" key="1">
    <source>
        <dbReference type="ARBA" id="ARBA00004479"/>
    </source>
</evidence>
<organism evidence="12">
    <name type="scientific">Anoplophora glabripennis</name>
    <name type="common">Asian longhorn beetle</name>
    <name type="synonym">Anoplophora nobilis</name>
    <dbReference type="NCBI Taxonomy" id="217634"/>
    <lineage>
        <taxon>Eukaryota</taxon>
        <taxon>Metazoa</taxon>
        <taxon>Ecdysozoa</taxon>
        <taxon>Arthropoda</taxon>
        <taxon>Hexapoda</taxon>
        <taxon>Insecta</taxon>
        <taxon>Pterygota</taxon>
        <taxon>Neoptera</taxon>
        <taxon>Endopterygota</taxon>
        <taxon>Coleoptera</taxon>
        <taxon>Polyphaga</taxon>
        <taxon>Cucujiformia</taxon>
        <taxon>Chrysomeloidea</taxon>
        <taxon>Cerambycidae</taxon>
        <taxon>Lamiinae</taxon>
        <taxon>Lamiini</taxon>
        <taxon>Anoplophora</taxon>
    </lineage>
</organism>
<evidence type="ECO:0000259" key="11">
    <source>
        <dbReference type="SMART" id="SM00423"/>
    </source>
</evidence>
<evidence type="ECO:0000256" key="8">
    <source>
        <dbReference type="SAM" id="MobiDB-lite"/>
    </source>
</evidence>
<dbReference type="OrthoDB" id="6285106at2759"/>
<keyword evidence="5 9" id="KW-0472">Membrane</keyword>
<dbReference type="EMBL" id="GALX01004277">
    <property type="protein sequence ID" value="JAB64189.1"/>
    <property type="molecule type" value="Transcribed_RNA"/>
</dbReference>
<dbReference type="PANTHER" id="PTHR13055:SF12">
    <property type="entry name" value="LD40707P"/>
    <property type="match status" value="1"/>
</dbReference>
<feature type="signal peptide" evidence="10">
    <location>
        <begin position="1"/>
        <end position="22"/>
    </location>
</feature>
<feature type="region of interest" description="Disordered" evidence="8">
    <location>
        <begin position="142"/>
        <end position="171"/>
    </location>
</feature>
<dbReference type="InterPro" id="IPR016201">
    <property type="entry name" value="PSI"/>
</dbReference>
<keyword evidence="6" id="KW-0325">Glycoprotein</keyword>
<dbReference type="GeneID" id="108916015"/>
<feature type="compositionally biased region" description="Polar residues" evidence="8">
    <location>
        <begin position="142"/>
        <end position="156"/>
    </location>
</feature>
<dbReference type="Pfam" id="PF01437">
    <property type="entry name" value="PSI"/>
    <property type="match status" value="1"/>
</dbReference>
<dbReference type="InterPro" id="IPR031152">
    <property type="entry name" value="PLXDC"/>
</dbReference>
<evidence type="ECO:0000256" key="3">
    <source>
        <dbReference type="ARBA" id="ARBA00022729"/>
    </source>
</evidence>
<proteinExistence type="predicted"/>
<feature type="coiled-coil region" evidence="7">
    <location>
        <begin position="36"/>
        <end position="63"/>
    </location>
</feature>
<comment type="subcellular location">
    <subcellularLocation>
        <location evidence="1">Membrane</location>
        <topology evidence="1">Single-pass type I membrane protein</topology>
    </subcellularLocation>
</comment>